<dbReference type="InterPro" id="IPR001996">
    <property type="entry name" value="PTS_IIB_1"/>
</dbReference>
<dbReference type="GO" id="GO:0008982">
    <property type="term" value="F:protein-N(PI)-phosphohistidine-sugar phosphotransferase activity"/>
    <property type="evidence" value="ECO:0007669"/>
    <property type="project" value="InterPro"/>
</dbReference>
<evidence type="ECO:0000256" key="2">
    <source>
        <dbReference type="ARBA" id="ARBA00022683"/>
    </source>
</evidence>
<evidence type="ECO:0000259" key="5">
    <source>
        <dbReference type="PROSITE" id="PS51098"/>
    </source>
</evidence>
<dbReference type="PROSITE" id="PS51098">
    <property type="entry name" value="PTS_EIIB_TYPE_1"/>
    <property type="match status" value="1"/>
</dbReference>
<proteinExistence type="predicted"/>
<organism evidence="6 7">
    <name type="scientific">Oribacterium parvum ACB1</name>
    <dbReference type="NCBI Taxonomy" id="796943"/>
    <lineage>
        <taxon>Bacteria</taxon>
        <taxon>Bacillati</taxon>
        <taxon>Bacillota</taxon>
        <taxon>Clostridia</taxon>
        <taxon>Lachnospirales</taxon>
        <taxon>Lachnospiraceae</taxon>
        <taxon>Oribacterium</taxon>
    </lineage>
</organism>
<comment type="caution">
    <text evidence="6">The sequence shown here is derived from an EMBL/GenBank/DDBJ whole genome shotgun (WGS) entry which is preliminary data.</text>
</comment>
<keyword evidence="7" id="KW-1185">Reference proteome</keyword>
<accession>G9WLL4</accession>
<evidence type="ECO:0000313" key="6">
    <source>
        <dbReference type="EMBL" id="EHL12669.1"/>
    </source>
</evidence>
<dbReference type="GO" id="GO:0009401">
    <property type="term" value="P:phosphoenolpyruvate-dependent sugar phosphotransferase system"/>
    <property type="evidence" value="ECO:0007669"/>
    <property type="project" value="UniProtKB-KW"/>
</dbReference>
<gene>
    <name evidence="6" type="ORF">HMPREF9625_00223</name>
</gene>
<dbReference type="STRING" id="796943.HMPREF9625_00223"/>
<feature type="transmembrane region" description="Helical" evidence="4">
    <location>
        <begin position="39"/>
        <end position="55"/>
    </location>
</feature>
<comment type="caution">
    <text evidence="3">Lacks conserved residue(s) required for the propagation of feature annotation.</text>
</comment>
<dbReference type="EMBL" id="AFZC02000003">
    <property type="protein sequence ID" value="EHL12669.1"/>
    <property type="molecule type" value="Genomic_DNA"/>
</dbReference>
<name>G9WLL4_9FIRM</name>
<dbReference type="PATRIC" id="fig|796943.3.peg.606"/>
<keyword evidence="2" id="KW-0598">Phosphotransferase system</keyword>
<dbReference type="InterPro" id="IPR036878">
    <property type="entry name" value="Glu_permease_IIB"/>
</dbReference>
<reference evidence="6" key="1">
    <citation type="submission" date="2011-08" db="EMBL/GenBank/DDBJ databases">
        <authorList>
            <consortium name="The Broad Institute Genome Sequencing Platform"/>
            <person name="Earl A."/>
            <person name="Ward D."/>
            <person name="Feldgarden M."/>
            <person name="Gevers D."/>
            <person name="Sizova M."/>
            <person name="Hazen A."/>
            <person name="Epstein S."/>
            <person name="Young S.K."/>
            <person name="Zeng Q."/>
            <person name="Gargeya S."/>
            <person name="Fitzgerald M."/>
            <person name="Haas B."/>
            <person name="Abouelleil A."/>
            <person name="Alvarado L."/>
            <person name="Arachchi H.M."/>
            <person name="Berlin A."/>
            <person name="Brown A."/>
            <person name="Chapman S.B."/>
            <person name="Chen Z."/>
            <person name="Dunbar C."/>
            <person name="Freedman E."/>
            <person name="Gearin G."/>
            <person name="Gellesch M."/>
            <person name="Goldberg J."/>
            <person name="Griggs A."/>
            <person name="Gujja S."/>
            <person name="Heiman D."/>
            <person name="Howarth C."/>
            <person name="Larson L."/>
            <person name="Lui A."/>
            <person name="MacDonald P.J.P."/>
            <person name="Montmayeur A."/>
            <person name="Murphy C."/>
            <person name="Neiman D."/>
            <person name="Pearson M."/>
            <person name="Priest M."/>
            <person name="Roberts A."/>
            <person name="Saif S."/>
            <person name="Shea T."/>
            <person name="Shenoy N."/>
            <person name="Sisk P."/>
            <person name="Stolte C."/>
            <person name="Sykes S."/>
            <person name="Wortman J."/>
            <person name="Nusbaum C."/>
            <person name="Birren B."/>
        </authorList>
    </citation>
    <scope>NUCLEOTIDE SEQUENCE</scope>
    <source>
        <strain evidence="6">ACB1</strain>
    </source>
</reference>
<dbReference type="AlphaFoldDB" id="G9WLL4"/>
<reference evidence="6" key="2">
    <citation type="submission" date="2013-03" db="EMBL/GenBank/DDBJ databases">
        <title>The Genome Sequence of Oribacterium sp. ACB1.</title>
        <authorList>
            <consortium name="The Broad Institute Genomics Platform"/>
            <consortium name="The Broad Institute Genome Sequencing Center for Infectious Disease"/>
            <person name="Earl A."/>
            <person name="Ward D."/>
            <person name="Feldgarden M."/>
            <person name="Gevers D."/>
            <person name="Sizova M."/>
            <person name="Hazen A."/>
            <person name="Epstein S."/>
            <person name="Walker B."/>
            <person name="Young S."/>
            <person name="Zeng Q."/>
            <person name="Gargeya S."/>
            <person name="Fitzgerald M."/>
            <person name="Haas B."/>
            <person name="Abouelleil A."/>
            <person name="Allen A.W."/>
            <person name="Alvarado L."/>
            <person name="Arachchi H.M."/>
            <person name="Berlin A.M."/>
            <person name="Chapman S.B."/>
            <person name="Gainer-Dewar J."/>
            <person name="Goldberg J."/>
            <person name="Griggs A."/>
            <person name="Gujja S."/>
            <person name="Hansen M."/>
            <person name="Howarth C."/>
            <person name="Imamovic A."/>
            <person name="Ireland A."/>
            <person name="Larimer J."/>
            <person name="McCowan C."/>
            <person name="Murphy C."/>
            <person name="Pearson M."/>
            <person name="Poon T.W."/>
            <person name="Priest M."/>
            <person name="Roberts A."/>
            <person name="Saif S."/>
            <person name="Shea T."/>
            <person name="Sisk P."/>
            <person name="Sykes S."/>
            <person name="Wortman J."/>
            <person name="Nusbaum C."/>
            <person name="Birren B."/>
        </authorList>
    </citation>
    <scope>NUCLEOTIDE SEQUENCE [LARGE SCALE GENOMIC DNA]</scope>
    <source>
        <strain evidence="6">ACB1</strain>
    </source>
</reference>
<keyword evidence="4" id="KW-1133">Transmembrane helix</keyword>
<evidence type="ECO:0000256" key="3">
    <source>
        <dbReference type="PROSITE-ProRule" id="PRU00421"/>
    </source>
</evidence>
<evidence type="ECO:0000256" key="4">
    <source>
        <dbReference type="SAM" id="Phobius"/>
    </source>
</evidence>
<dbReference type="Proteomes" id="UP000018461">
    <property type="component" value="Unassembled WGS sequence"/>
</dbReference>
<dbReference type="Gene3D" id="3.30.1360.60">
    <property type="entry name" value="Glucose permease domain IIB"/>
    <property type="match status" value="1"/>
</dbReference>
<evidence type="ECO:0000256" key="1">
    <source>
        <dbReference type="ARBA" id="ARBA00022679"/>
    </source>
</evidence>
<keyword evidence="4" id="KW-0812">Transmembrane</keyword>
<keyword evidence="1" id="KW-0808">Transferase</keyword>
<sequence length="165" mass="18770">MVLDNIILTIFFLRLQTNIPFIDRILEKLSELSGGREEIVLLALFILVLLFLLFIRGRIKKVKQKKALEYHIEEKDKYHISMEKKDLSSLVSLLIEGLGGKDNIKSVRFDAKKLKVKIVEYALVQENILRMAGFPGIVRPSKDEVHLLVGDEAGGLCEALQNLNL</sequence>
<dbReference type="SUPFAM" id="SSF55604">
    <property type="entry name" value="Glucose permease domain IIB"/>
    <property type="match status" value="1"/>
</dbReference>
<feature type="domain" description="PTS EIIB type-1" evidence="5">
    <location>
        <begin position="88"/>
        <end position="165"/>
    </location>
</feature>
<dbReference type="RefSeq" id="WP_009534093.1">
    <property type="nucleotide sequence ID" value="NZ_KE148312.1"/>
</dbReference>
<protein>
    <recommendedName>
        <fullName evidence="5">PTS EIIB type-1 domain-containing protein</fullName>
    </recommendedName>
</protein>
<evidence type="ECO:0000313" key="7">
    <source>
        <dbReference type="Proteomes" id="UP000018461"/>
    </source>
</evidence>
<keyword evidence="4" id="KW-0472">Membrane</keyword>
<dbReference type="HOGENOM" id="CLU_1609159_0_0_9"/>